<keyword evidence="3" id="KW-1185">Reference proteome</keyword>
<name>A0A7I8XQ97_BURXY</name>
<feature type="region of interest" description="Disordered" evidence="1">
    <location>
        <begin position="1"/>
        <end position="83"/>
    </location>
</feature>
<evidence type="ECO:0000313" key="3">
    <source>
        <dbReference type="Proteomes" id="UP000659654"/>
    </source>
</evidence>
<evidence type="ECO:0000256" key="1">
    <source>
        <dbReference type="SAM" id="MobiDB-lite"/>
    </source>
</evidence>
<dbReference type="EMBL" id="CAJFCV020000001">
    <property type="protein sequence ID" value="CAG9087805.1"/>
    <property type="molecule type" value="Genomic_DNA"/>
</dbReference>
<feature type="compositionally biased region" description="Basic and acidic residues" evidence="1">
    <location>
        <begin position="40"/>
        <end position="59"/>
    </location>
</feature>
<proteinExistence type="predicted"/>
<gene>
    <name evidence="2" type="ORF">BXYJ_LOCUS2299</name>
</gene>
<sequence length="83" mass="9006">MFHFDGWSKPEHPGPPLDPEGLVENNGCSAGPNEPMPNKSMKEQETKYVFDRTLVDRHPGPPLDPEGLVENNGCSAGPNEPAP</sequence>
<comment type="caution">
    <text evidence="2">The sequence shown here is derived from an EMBL/GenBank/DDBJ whole genome shotgun (WGS) entry which is preliminary data.</text>
</comment>
<dbReference type="EMBL" id="CAJFDI010000001">
    <property type="protein sequence ID" value="CAD5211179.1"/>
    <property type="molecule type" value="Genomic_DNA"/>
</dbReference>
<dbReference type="AlphaFoldDB" id="A0A7I8XQ97"/>
<protein>
    <submittedName>
        <fullName evidence="2">(pine wood nematode) hypothetical protein</fullName>
    </submittedName>
</protein>
<accession>A0A7I8XQ97</accession>
<evidence type="ECO:0000313" key="2">
    <source>
        <dbReference type="EMBL" id="CAD5211179.1"/>
    </source>
</evidence>
<dbReference type="Proteomes" id="UP000659654">
    <property type="component" value="Unassembled WGS sequence"/>
</dbReference>
<dbReference type="Proteomes" id="UP000582659">
    <property type="component" value="Unassembled WGS sequence"/>
</dbReference>
<organism evidence="2 3">
    <name type="scientific">Bursaphelenchus xylophilus</name>
    <name type="common">Pinewood nematode worm</name>
    <name type="synonym">Aphelenchoides xylophilus</name>
    <dbReference type="NCBI Taxonomy" id="6326"/>
    <lineage>
        <taxon>Eukaryota</taxon>
        <taxon>Metazoa</taxon>
        <taxon>Ecdysozoa</taxon>
        <taxon>Nematoda</taxon>
        <taxon>Chromadorea</taxon>
        <taxon>Rhabditida</taxon>
        <taxon>Tylenchina</taxon>
        <taxon>Tylenchomorpha</taxon>
        <taxon>Aphelenchoidea</taxon>
        <taxon>Aphelenchoididae</taxon>
        <taxon>Bursaphelenchus</taxon>
    </lineage>
</organism>
<feature type="compositionally biased region" description="Basic and acidic residues" evidence="1">
    <location>
        <begin position="1"/>
        <end position="12"/>
    </location>
</feature>
<reference evidence="2" key="1">
    <citation type="submission" date="2020-09" db="EMBL/GenBank/DDBJ databases">
        <authorList>
            <person name="Kikuchi T."/>
        </authorList>
    </citation>
    <scope>NUCLEOTIDE SEQUENCE</scope>
    <source>
        <strain evidence="2">Ka4C1</strain>
    </source>
</reference>